<name>A0ABQ5QUT6_9ACTN</name>
<evidence type="ECO:0000256" key="1">
    <source>
        <dbReference type="ARBA" id="ARBA00004651"/>
    </source>
</evidence>
<feature type="transmembrane region" description="Helical" evidence="7">
    <location>
        <begin position="275"/>
        <end position="293"/>
    </location>
</feature>
<evidence type="ECO:0000256" key="2">
    <source>
        <dbReference type="ARBA" id="ARBA00022692"/>
    </source>
</evidence>
<dbReference type="PANTHER" id="PTHR24221:SF646">
    <property type="entry name" value="HAEMOLYSIN SECRETION ATP-BINDING PROTEIN"/>
    <property type="match status" value="1"/>
</dbReference>
<dbReference type="InterPro" id="IPR003593">
    <property type="entry name" value="AAA+_ATPase"/>
</dbReference>
<reference evidence="10" key="1">
    <citation type="submission" date="2022-12" db="EMBL/GenBank/DDBJ databases">
        <title>New Phytohabitans aurantiacus sp. RD004123 nov., an actinomycete isolated from soil.</title>
        <authorList>
            <person name="Triningsih D.W."/>
            <person name="Harunari E."/>
            <person name="Igarashi Y."/>
        </authorList>
    </citation>
    <scope>NUCLEOTIDE SEQUENCE</scope>
    <source>
        <strain evidence="10">RD004123</strain>
    </source>
</reference>
<dbReference type="PROSITE" id="PS00211">
    <property type="entry name" value="ABC_TRANSPORTER_1"/>
    <property type="match status" value="1"/>
</dbReference>
<dbReference type="Pfam" id="PF00005">
    <property type="entry name" value="ABC_tran"/>
    <property type="match status" value="1"/>
</dbReference>
<dbReference type="PROSITE" id="PS50929">
    <property type="entry name" value="ABC_TM1F"/>
    <property type="match status" value="1"/>
</dbReference>
<dbReference type="PROSITE" id="PS50893">
    <property type="entry name" value="ABC_TRANSPORTER_2"/>
    <property type="match status" value="1"/>
</dbReference>
<gene>
    <name evidence="10" type="ORF">Pa4123_34440</name>
</gene>
<comment type="subcellular location">
    <subcellularLocation>
        <location evidence="1">Cell membrane</location>
        <topology evidence="1">Multi-pass membrane protein</topology>
    </subcellularLocation>
</comment>
<organism evidence="10 11">
    <name type="scientific">Phytohabitans aurantiacus</name>
    <dbReference type="NCBI Taxonomy" id="3016789"/>
    <lineage>
        <taxon>Bacteria</taxon>
        <taxon>Bacillati</taxon>
        <taxon>Actinomycetota</taxon>
        <taxon>Actinomycetes</taxon>
        <taxon>Micromonosporales</taxon>
        <taxon>Micromonosporaceae</taxon>
    </lineage>
</organism>
<evidence type="ECO:0000256" key="7">
    <source>
        <dbReference type="SAM" id="Phobius"/>
    </source>
</evidence>
<evidence type="ECO:0000313" key="11">
    <source>
        <dbReference type="Proteomes" id="UP001144280"/>
    </source>
</evidence>
<dbReference type="RefSeq" id="WP_281896803.1">
    <property type="nucleotide sequence ID" value="NZ_BSDI01000014.1"/>
</dbReference>
<keyword evidence="4" id="KW-0067">ATP-binding</keyword>
<keyword evidence="5 7" id="KW-1133">Transmembrane helix</keyword>
<evidence type="ECO:0000259" key="8">
    <source>
        <dbReference type="PROSITE" id="PS50893"/>
    </source>
</evidence>
<dbReference type="EMBL" id="BSDI01000014">
    <property type="protein sequence ID" value="GLH98169.1"/>
    <property type="molecule type" value="Genomic_DNA"/>
</dbReference>
<dbReference type="Proteomes" id="UP001144280">
    <property type="component" value="Unassembled WGS sequence"/>
</dbReference>
<feature type="transmembrane region" description="Helical" evidence="7">
    <location>
        <begin position="7"/>
        <end position="32"/>
    </location>
</feature>
<dbReference type="PANTHER" id="PTHR24221">
    <property type="entry name" value="ATP-BINDING CASSETTE SUB-FAMILY B"/>
    <property type="match status" value="1"/>
</dbReference>
<proteinExistence type="predicted"/>
<dbReference type="SMART" id="SM00382">
    <property type="entry name" value="AAA"/>
    <property type="match status" value="1"/>
</dbReference>
<feature type="transmembrane region" description="Helical" evidence="7">
    <location>
        <begin position="238"/>
        <end position="263"/>
    </location>
</feature>
<dbReference type="InterPro" id="IPR027417">
    <property type="entry name" value="P-loop_NTPase"/>
</dbReference>
<dbReference type="InterPro" id="IPR011527">
    <property type="entry name" value="ABC1_TM_dom"/>
</dbReference>
<evidence type="ECO:0000259" key="9">
    <source>
        <dbReference type="PROSITE" id="PS50929"/>
    </source>
</evidence>
<keyword evidence="2 7" id="KW-0812">Transmembrane</keyword>
<feature type="transmembrane region" description="Helical" evidence="7">
    <location>
        <begin position="156"/>
        <end position="175"/>
    </location>
</feature>
<feature type="domain" description="ABC transmembrane type-1" evidence="9">
    <location>
        <begin position="18"/>
        <end position="301"/>
    </location>
</feature>
<accession>A0ABQ5QUT6</accession>
<dbReference type="SUPFAM" id="SSF90123">
    <property type="entry name" value="ABC transporter transmembrane region"/>
    <property type="match status" value="1"/>
</dbReference>
<dbReference type="InterPro" id="IPR036640">
    <property type="entry name" value="ABC1_TM_sf"/>
</dbReference>
<keyword evidence="6 7" id="KW-0472">Membrane</keyword>
<evidence type="ECO:0000256" key="4">
    <source>
        <dbReference type="ARBA" id="ARBA00022840"/>
    </source>
</evidence>
<sequence length="596" mass="64284">MRRAFGIYFGAAPWAASVSVVVMVVGGLAAVATAWFTRALVDGLAANDGSRIWAGVAGFGALAVVSPVIMHVSQYALRDAERRVTIRTQQELFAAVSAHPGLTELEDSTFHNRLRLAHEASRFAPTQLNSMVLAIGQEAITVVAFGVTLVRWSPMAGVLVLLAAAPTLIAQIRLARMRGAMLERTVPMFRRQNFYSALLLDMRAAKEIRLFGLGSFFQGRLLRELRAAQSQERHQDRLALWVDSALATLTGLVSLAALAFFVARIADGKGTVGDLMVVIAALAALQMSVSGLVRQIAMLGETFVMFAHYVDITAVIREAPRSPLPAAPPLERGVEFDDVWFRYAPDHDWVLRGVTLRIPRGTSLAVVGDNGAGKSTMVKLLCGFHAPTKGAIRWDGVDIATIDPASLRARVGATFQDFMTYDFSAHDNIAVGDISAIDDRARVRAAAVTADMDSVLGNLPNGYDTMLTRAFSDGDVPGVGVVLSGGQWQRLALARAALREGADLLILDEPSSGLDVATEHEINRRLMSLRRTHTSLLISHRLNTVREATSIAVLSGGRILEQGSHDELMASGGRYAELFRLQASGYDDALTTRAAM</sequence>
<dbReference type="InterPro" id="IPR003439">
    <property type="entry name" value="ABC_transporter-like_ATP-bd"/>
</dbReference>
<comment type="caution">
    <text evidence="10">The sequence shown here is derived from an EMBL/GenBank/DDBJ whole genome shotgun (WGS) entry which is preliminary data.</text>
</comment>
<dbReference type="InterPro" id="IPR017871">
    <property type="entry name" value="ABC_transporter-like_CS"/>
</dbReference>
<evidence type="ECO:0000256" key="5">
    <source>
        <dbReference type="ARBA" id="ARBA00022989"/>
    </source>
</evidence>
<keyword evidence="3" id="KW-0547">Nucleotide-binding</keyword>
<dbReference type="Gene3D" id="1.20.1560.10">
    <property type="entry name" value="ABC transporter type 1, transmembrane domain"/>
    <property type="match status" value="1"/>
</dbReference>
<dbReference type="Gene3D" id="3.40.50.300">
    <property type="entry name" value="P-loop containing nucleotide triphosphate hydrolases"/>
    <property type="match status" value="1"/>
</dbReference>
<protein>
    <submittedName>
        <fullName evidence="10">Multidrug ABC transporter permease</fullName>
    </submittedName>
</protein>
<dbReference type="InterPro" id="IPR039421">
    <property type="entry name" value="Type_1_exporter"/>
</dbReference>
<keyword evidence="11" id="KW-1185">Reference proteome</keyword>
<evidence type="ECO:0000256" key="3">
    <source>
        <dbReference type="ARBA" id="ARBA00022741"/>
    </source>
</evidence>
<dbReference type="SUPFAM" id="SSF52540">
    <property type="entry name" value="P-loop containing nucleoside triphosphate hydrolases"/>
    <property type="match status" value="1"/>
</dbReference>
<evidence type="ECO:0000313" key="10">
    <source>
        <dbReference type="EMBL" id="GLH98169.1"/>
    </source>
</evidence>
<evidence type="ECO:0000256" key="6">
    <source>
        <dbReference type="ARBA" id="ARBA00023136"/>
    </source>
</evidence>
<feature type="transmembrane region" description="Helical" evidence="7">
    <location>
        <begin position="52"/>
        <end position="77"/>
    </location>
</feature>
<dbReference type="Pfam" id="PF00664">
    <property type="entry name" value="ABC_membrane"/>
    <property type="match status" value="1"/>
</dbReference>
<feature type="domain" description="ABC transporter" evidence="8">
    <location>
        <begin position="334"/>
        <end position="581"/>
    </location>
</feature>